<proteinExistence type="inferred from homology"/>
<keyword evidence="4 7" id="KW-1133">Transmembrane helix</keyword>
<evidence type="ECO:0000256" key="1">
    <source>
        <dbReference type="ARBA" id="ARBA00004141"/>
    </source>
</evidence>
<gene>
    <name evidence="8" type="ORF">Pcinc_016074</name>
</gene>
<feature type="transmembrane region" description="Helical" evidence="7">
    <location>
        <begin position="427"/>
        <end position="446"/>
    </location>
</feature>
<evidence type="ECO:0000256" key="3">
    <source>
        <dbReference type="ARBA" id="ARBA00022692"/>
    </source>
</evidence>
<evidence type="ECO:0008006" key="10">
    <source>
        <dbReference type="Google" id="ProtNLM"/>
    </source>
</evidence>
<evidence type="ECO:0000256" key="2">
    <source>
        <dbReference type="ARBA" id="ARBA00009172"/>
    </source>
</evidence>
<dbReference type="PANTHER" id="PTHR19444:SF13">
    <property type="entry name" value="PROTEIN UNC-93 HOMOLOG A"/>
    <property type="match status" value="1"/>
</dbReference>
<comment type="similarity">
    <text evidence="2">Belongs to the unc-93 family.</text>
</comment>
<evidence type="ECO:0000256" key="5">
    <source>
        <dbReference type="ARBA" id="ARBA00023136"/>
    </source>
</evidence>
<comment type="subcellular location">
    <subcellularLocation>
        <location evidence="1">Membrane</location>
        <topology evidence="1">Multi-pass membrane protein</topology>
    </subcellularLocation>
</comment>
<keyword evidence="5 7" id="KW-0472">Membrane</keyword>
<keyword evidence="6" id="KW-0325">Glycoprotein</keyword>
<dbReference type="GO" id="GO:0006937">
    <property type="term" value="P:regulation of muscle contraction"/>
    <property type="evidence" value="ECO:0007669"/>
    <property type="project" value="TreeGrafter"/>
</dbReference>
<dbReference type="PANTHER" id="PTHR19444">
    <property type="entry name" value="UNC-93 RELATED"/>
    <property type="match status" value="1"/>
</dbReference>
<dbReference type="CDD" id="cd17406">
    <property type="entry name" value="MFS_unc93A_like"/>
    <property type="match status" value="1"/>
</dbReference>
<dbReference type="AlphaFoldDB" id="A0AAE1KRD3"/>
<reference evidence="8" key="1">
    <citation type="submission" date="2023-10" db="EMBL/GenBank/DDBJ databases">
        <title>Genome assemblies of two species of porcelain crab, Petrolisthes cinctipes and Petrolisthes manimaculis (Anomura: Porcellanidae).</title>
        <authorList>
            <person name="Angst P."/>
        </authorList>
    </citation>
    <scope>NUCLEOTIDE SEQUENCE</scope>
    <source>
        <strain evidence="8">PB745_01</strain>
        <tissue evidence="8">Gill</tissue>
    </source>
</reference>
<dbReference type="SUPFAM" id="SSF103473">
    <property type="entry name" value="MFS general substrate transporter"/>
    <property type="match status" value="1"/>
</dbReference>
<evidence type="ECO:0000256" key="4">
    <source>
        <dbReference type="ARBA" id="ARBA00022989"/>
    </source>
</evidence>
<dbReference type="InterPro" id="IPR036259">
    <property type="entry name" value="MFS_trans_sf"/>
</dbReference>
<dbReference type="Pfam" id="PF05978">
    <property type="entry name" value="UNC-93"/>
    <property type="match status" value="1"/>
</dbReference>
<feature type="transmembrane region" description="Helical" evidence="7">
    <location>
        <begin position="138"/>
        <end position="160"/>
    </location>
</feature>
<feature type="transmembrane region" description="Helical" evidence="7">
    <location>
        <begin position="304"/>
        <end position="326"/>
    </location>
</feature>
<evidence type="ECO:0000256" key="6">
    <source>
        <dbReference type="ARBA" id="ARBA00023180"/>
    </source>
</evidence>
<evidence type="ECO:0000256" key="7">
    <source>
        <dbReference type="SAM" id="Phobius"/>
    </source>
</evidence>
<feature type="transmembrane region" description="Helical" evidence="7">
    <location>
        <begin position="108"/>
        <end position="126"/>
    </location>
</feature>
<feature type="transmembrane region" description="Helical" evidence="7">
    <location>
        <begin position="516"/>
        <end position="533"/>
    </location>
</feature>
<feature type="transmembrane region" description="Helical" evidence="7">
    <location>
        <begin position="191"/>
        <end position="208"/>
    </location>
</feature>
<keyword evidence="3 7" id="KW-0812">Transmembrane</keyword>
<dbReference type="EMBL" id="JAWQEG010001458">
    <property type="protein sequence ID" value="KAK3879340.1"/>
    <property type="molecule type" value="Genomic_DNA"/>
</dbReference>
<dbReference type="Proteomes" id="UP001286313">
    <property type="component" value="Unassembled WGS sequence"/>
</dbReference>
<comment type="caution">
    <text evidence="8">The sequence shown here is derived from an EMBL/GenBank/DDBJ whole genome shotgun (WGS) entry which is preliminary data.</text>
</comment>
<evidence type="ECO:0000313" key="9">
    <source>
        <dbReference type="Proteomes" id="UP001286313"/>
    </source>
</evidence>
<dbReference type="Gene3D" id="1.20.1250.20">
    <property type="entry name" value="MFS general substrate transporter like domains"/>
    <property type="match status" value="1"/>
</dbReference>
<accession>A0AAE1KRD3</accession>
<feature type="transmembrane region" description="Helical" evidence="7">
    <location>
        <begin position="452"/>
        <end position="469"/>
    </location>
</feature>
<sequence>MWVRATWLGSGLSGEALTGSLTRELTNIWVGPFSYSDNHRRYYPAKHGTMGEGNDVDGHGNPAFVGDEAPSSAEISKATEAGSCVASTKGKDLTEEEKLEKFRILKNVIIISIAFMFLFTSFNSMANLQSSINKVEGTAALSTLYTALVVSCAFVPTWMIKKFKAKWTLCFSMLCYTTYIAAQFYPRVWTLVPTSIILGLGAAPMWSAKCTYLTQVGSKYADIVGENAEVIIVRFFGIFFLFFQSTQVWGNLISSAVLSQGVEEDVELDEAALMTCGVNFCPHSHTSSADSNHTNLATPPMSKIYTMASIYLVCSVLSSIIIAFLVDPLTRFGEDERTGSATGKSGCELLVATFSHMRHPYQLLVIPLTMWSGVEQAFLGADFTAAYVSCGLGVHMVGYVMICYGVCDAICSITFSPMVKMLGRIPIFTMGALINLGIVITLHYWMPHPDDVVLFFLMAGLWGVSDAVWQTQINAFYGVIFPGESEAAFSNYRLWESLGYIITYVGSTTFCMSSKLSNVVTSLIFGIIGYYAIEFLERRGGLKKDENGKVVPFDRLVKDKIFGPSRSQ</sequence>
<dbReference type="GO" id="GO:0055120">
    <property type="term" value="C:striated muscle dense body"/>
    <property type="evidence" value="ECO:0007669"/>
    <property type="project" value="TreeGrafter"/>
</dbReference>
<keyword evidence="9" id="KW-1185">Reference proteome</keyword>
<dbReference type="InterPro" id="IPR010291">
    <property type="entry name" value="Ion_channel_UNC-93"/>
</dbReference>
<protein>
    <recommendedName>
        <fullName evidence="10">UNC93-like protein</fullName>
    </recommendedName>
</protein>
<dbReference type="GO" id="GO:0015459">
    <property type="term" value="F:potassium channel regulator activity"/>
    <property type="evidence" value="ECO:0007669"/>
    <property type="project" value="TreeGrafter"/>
</dbReference>
<dbReference type="InterPro" id="IPR051951">
    <property type="entry name" value="UNC-93_regulatory"/>
</dbReference>
<evidence type="ECO:0000313" key="8">
    <source>
        <dbReference type="EMBL" id="KAK3879340.1"/>
    </source>
</evidence>
<dbReference type="GO" id="GO:0005886">
    <property type="term" value="C:plasma membrane"/>
    <property type="evidence" value="ECO:0007669"/>
    <property type="project" value="TreeGrafter"/>
</dbReference>
<name>A0AAE1KRD3_PETCI</name>
<dbReference type="FunFam" id="1.20.1250.20:FF:000290">
    <property type="entry name" value="Unc-93 homolog A"/>
    <property type="match status" value="1"/>
</dbReference>
<feature type="transmembrane region" description="Helical" evidence="7">
    <location>
        <begin position="220"/>
        <end position="243"/>
    </location>
</feature>
<dbReference type="GO" id="GO:0043266">
    <property type="term" value="P:regulation of potassium ion transport"/>
    <property type="evidence" value="ECO:0007669"/>
    <property type="project" value="TreeGrafter"/>
</dbReference>
<feature type="transmembrane region" description="Helical" evidence="7">
    <location>
        <begin position="394"/>
        <end position="415"/>
    </location>
</feature>
<organism evidence="8 9">
    <name type="scientific">Petrolisthes cinctipes</name>
    <name type="common">Flat porcelain crab</name>
    <dbReference type="NCBI Taxonomy" id="88211"/>
    <lineage>
        <taxon>Eukaryota</taxon>
        <taxon>Metazoa</taxon>
        <taxon>Ecdysozoa</taxon>
        <taxon>Arthropoda</taxon>
        <taxon>Crustacea</taxon>
        <taxon>Multicrustacea</taxon>
        <taxon>Malacostraca</taxon>
        <taxon>Eumalacostraca</taxon>
        <taxon>Eucarida</taxon>
        <taxon>Decapoda</taxon>
        <taxon>Pleocyemata</taxon>
        <taxon>Anomura</taxon>
        <taxon>Galatheoidea</taxon>
        <taxon>Porcellanidae</taxon>
        <taxon>Petrolisthes</taxon>
    </lineage>
</organism>